<feature type="transmembrane region" description="Helical" evidence="2">
    <location>
        <begin position="181"/>
        <end position="200"/>
    </location>
</feature>
<feature type="compositionally biased region" description="Basic and acidic residues" evidence="1">
    <location>
        <begin position="384"/>
        <end position="393"/>
    </location>
</feature>
<feature type="transmembrane region" description="Helical" evidence="2">
    <location>
        <begin position="220"/>
        <end position="241"/>
    </location>
</feature>
<feature type="region of interest" description="Disordered" evidence="1">
    <location>
        <begin position="502"/>
        <end position="525"/>
    </location>
</feature>
<feature type="transmembrane region" description="Helical" evidence="2">
    <location>
        <begin position="115"/>
        <end position="141"/>
    </location>
</feature>
<evidence type="ECO:0000313" key="4">
    <source>
        <dbReference type="Proteomes" id="UP000275385"/>
    </source>
</evidence>
<name>A0A420YJQ6_9PEZI</name>
<gene>
    <name evidence="3" type="ORF">DL546_008331</name>
</gene>
<evidence type="ECO:0000256" key="2">
    <source>
        <dbReference type="SAM" id="Phobius"/>
    </source>
</evidence>
<proteinExistence type="predicted"/>
<feature type="compositionally biased region" description="Polar residues" evidence="1">
    <location>
        <begin position="394"/>
        <end position="410"/>
    </location>
</feature>
<feature type="transmembrane region" description="Helical" evidence="2">
    <location>
        <begin position="35"/>
        <end position="55"/>
    </location>
</feature>
<dbReference type="AlphaFoldDB" id="A0A420YJQ6"/>
<comment type="caution">
    <text evidence="3">The sequence shown here is derived from an EMBL/GenBank/DDBJ whole genome shotgun (WGS) entry which is preliminary data.</text>
</comment>
<accession>A0A420YJQ6</accession>
<feature type="compositionally biased region" description="Polar residues" evidence="1">
    <location>
        <begin position="513"/>
        <end position="525"/>
    </location>
</feature>
<feature type="region of interest" description="Disordered" evidence="1">
    <location>
        <begin position="378"/>
        <end position="479"/>
    </location>
</feature>
<reference evidence="3 4" key="1">
    <citation type="submission" date="2018-08" db="EMBL/GenBank/DDBJ databases">
        <title>Draft genome of the lignicolous fungus Coniochaeta pulveracea.</title>
        <authorList>
            <person name="Borstlap C.J."/>
            <person name="De Witt R.N."/>
            <person name="Botha A."/>
            <person name="Volschenk H."/>
        </authorList>
    </citation>
    <scope>NUCLEOTIDE SEQUENCE [LARGE SCALE GENOMIC DNA]</scope>
    <source>
        <strain evidence="3 4">CAB683</strain>
    </source>
</reference>
<feature type="region of interest" description="Disordered" evidence="1">
    <location>
        <begin position="260"/>
        <end position="326"/>
    </location>
</feature>
<feature type="compositionally biased region" description="Pro residues" evidence="1">
    <location>
        <begin position="460"/>
        <end position="470"/>
    </location>
</feature>
<dbReference type="EMBL" id="QVQW01000006">
    <property type="protein sequence ID" value="RKU48075.1"/>
    <property type="molecule type" value="Genomic_DNA"/>
</dbReference>
<evidence type="ECO:0000256" key="1">
    <source>
        <dbReference type="SAM" id="MobiDB-lite"/>
    </source>
</evidence>
<dbReference type="Proteomes" id="UP000275385">
    <property type="component" value="Unassembled WGS sequence"/>
</dbReference>
<protein>
    <submittedName>
        <fullName evidence="3">Uncharacterized protein</fullName>
    </submittedName>
</protein>
<keyword evidence="2" id="KW-0472">Membrane</keyword>
<dbReference type="OrthoDB" id="3021074at2759"/>
<keyword evidence="2" id="KW-0812">Transmembrane</keyword>
<sequence length="525" mass="56858">MDVYGAFQFCAIGILAAPVTVKLSTTYFNDRGRNIIFLWTILLLAGLASLAVEFYRIDAVDCMGPGNTALSASQFVYEQTLCGLNYCVENRPDTPYSPMRKGAGTDIYVIPAPSLLTFGTATLIAAGCCIPAILSLVSIWLKILETNWKTQFAPNNAHDRIDGTKVTEERMRGINAMIRQFLSVFEVPFFGAAVLAILILGENNLFSYSMTYGAEPIGSVGQWAPIVGTALAIIGSLYMLLARDEPQVSETMQHCKCLHHGTSDQRGRLDSPSIPGAVFETSRQDMEEVRRSPSPEPRPLSSSQSGEASVIQGHDPMRSSVGDQGGRLKVADKLKAVADYIGTASPERFDISAFRDSRANDFPEIPAEELRNRKLRQIRTAYNEPRDDEDRRSTSQPRSRAASFNGNTASGFGIDRDDLTRSRTASPVRPRPSPLVGEGDHPASDPTGTRPRRPTLEVPSPVPRTPPRLPTPTSAVVTVPKDISSPVIVVSDSEAVPSLNGLAISLPKEPESSGFNKTQSSSAGS</sequence>
<evidence type="ECO:0000313" key="3">
    <source>
        <dbReference type="EMBL" id="RKU48075.1"/>
    </source>
</evidence>
<keyword evidence="2" id="KW-1133">Transmembrane helix</keyword>
<feature type="transmembrane region" description="Helical" evidence="2">
    <location>
        <begin position="6"/>
        <end position="23"/>
    </location>
</feature>
<keyword evidence="4" id="KW-1185">Reference proteome</keyword>
<organism evidence="3 4">
    <name type="scientific">Coniochaeta pulveracea</name>
    <dbReference type="NCBI Taxonomy" id="177199"/>
    <lineage>
        <taxon>Eukaryota</taxon>
        <taxon>Fungi</taxon>
        <taxon>Dikarya</taxon>
        <taxon>Ascomycota</taxon>
        <taxon>Pezizomycotina</taxon>
        <taxon>Sordariomycetes</taxon>
        <taxon>Sordariomycetidae</taxon>
        <taxon>Coniochaetales</taxon>
        <taxon>Coniochaetaceae</taxon>
        <taxon>Coniochaeta</taxon>
    </lineage>
</organism>
<feature type="compositionally biased region" description="Basic and acidic residues" evidence="1">
    <location>
        <begin position="282"/>
        <end position="293"/>
    </location>
</feature>